<dbReference type="EMBL" id="CAUEEQ010011103">
    <property type="protein sequence ID" value="CAJ0934935.1"/>
    <property type="molecule type" value="Genomic_DNA"/>
</dbReference>
<organism evidence="4 5">
    <name type="scientific">Ranitomeya imitator</name>
    <name type="common">mimic poison frog</name>
    <dbReference type="NCBI Taxonomy" id="111125"/>
    <lineage>
        <taxon>Eukaryota</taxon>
        <taxon>Metazoa</taxon>
        <taxon>Chordata</taxon>
        <taxon>Craniata</taxon>
        <taxon>Vertebrata</taxon>
        <taxon>Euteleostomi</taxon>
        <taxon>Amphibia</taxon>
        <taxon>Batrachia</taxon>
        <taxon>Anura</taxon>
        <taxon>Neobatrachia</taxon>
        <taxon>Hyloidea</taxon>
        <taxon>Dendrobatidae</taxon>
        <taxon>Dendrobatinae</taxon>
        <taxon>Ranitomeya</taxon>
    </lineage>
</organism>
<dbReference type="Pfam" id="PF00875">
    <property type="entry name" value="DNA_photolyase"/>
    <property type="match status" value="1"/>
</dbReference>
<dbReference type="PROSITE" id="PS51645">
    <property type="entry name" value="PHR_CRY_ALPHA_BETA"/>
    <property type="match status" value="1"/>
</dbReference>
<evidence type="ECO:0000313" key="4">
    <source>
        <dbReference type="EMBL" id="CAJ0934935.1"/>
    </source>
</evidence>
<sequence>MEAAAPAVVVSVHWFRKGLRLHDNPALVAALRGARCVRCVYTLDPWFAASSSCGINRWRFLLQSLEDLDSSLRKLGSRLFVEWSVNRLTFQYDSEPFGKERDAAIMKLAKEAGVEVIVEKSHTLYDLDKIIELNGNSPPLTYKRFQAIVSRMELPRRPVPTITRQQMEPCRGGDQELA</sequence>
<dbReference type="Gene3D" id="3.40.50.620">
    <property type="entry name" value="HUPs"/>
    <property type="match status" value="1"/>
</dbReference>
<dbReference type="PANTHER" id="PTHR11455">
    <property type="entry name" value="CRYPTOCHROME"/>
    <property type="match status" value="1"/>
</dbReference>
<feature type="domain" description="Photolyase/cryptochrome alpha/beta" evidence="3">
    <location>
        <begin position="9"/>
        <end position="124"/>
    </location>
</feature>
<dbReference type="Proteomes" id="UP001176940">
    <property type="component" value="Unassembled WGS sequence"/>
</dbReference>
<dbReference type="InterPro" id="IPR002081">
    <property type="entry name" value="Cryptochrome/DNA_photolyase_1"/>
</dbReference>
<evidence type="ECO:0000256" key="2">
    <source>
        <dbReference type="SAM" id="MobiDB-lite"/>
    </source>
</evidence>
<dbReference type="InterPro" id="IPR036155">
    <property type="entry name" value="Crypto/Photolyase_N_sf"/>
</dbReference>
<evidence type="ECO:0000256" key="1">
    <source>
        <dbReference type="ARBA" id="ARBA00022991"/>
    </source>
</evidence>
<protein>
    <recommendedName>
        <fullName evidence="3">Photolyase/cryptochrome alpha/beta domain-containing protein</fullName>
    </recommendedName>
</protein>
<dbReference type="InterPro" id="IPR006050">
    <property type="entry name" value="DNA_photolyase_N"/>
</dbReference>
<dbReference type="PANTHER" id="PTHR11455:SF15">
    <property type="entry name" value="CRYPTOCHROME-2"/>
    <property type="match status" value="1"/>
</dbReference>
<dbReference type="SUPFAM" id="SSF52425">
    <property type="entry name" value="Cryptochrome/photolyase, N-terminal domain"/>
    <property type="match status" value="1"/>
</dbReference>
<dbReference type="Gene3D" id="1.25.40.80">
    <property type="match status" value="1"/>
</dbReference>
<proteinExistence type="predicted"/>
<evidence type="ECO:0000313" key="5">
    <source>
        <dbReference type="Proteomes" id="UP001176940"/>
    </source>
</evidence>
<comment type="caution">
    <text evidence="4">The sequence shown here is derived from an EMBL/GenBank/DDBJ whole genome shotgun (WGS) entry which is preliminary data.</text>
</comment>
<gene>
    <name evidence="4" type="ORF">RIMI_LOCUS6204216</name>
</gene>
<keyword evidence="5" id="KW-1185">Reference proteome</keyword>
<accession>A0ABN9L780</accession>
<reference evidence="4" key="1">
    <citation type="submission" date="2023-07" db="EMBL/GenBank/DDBJ databases">
        <authorList>
            <person name="Stuckert A."/>
        </authorList>
    </citation>
    <scope>NUCLEOTIDE SEQUENCE</scope>
</reference>
<keyword evidence="1" id="KW-0157">Chromophore</keyword>
<dbReference type="InterPro" id="IPR014729">
    <property type="entry name" value="Rossmann-like_a/b/a_fold"/>
</dbReference>
<feature type="region of interest" description="Disordered" evidence="2">
    <location>
        <begin position="159"/>
        <end position="178"/>
    </location>
</feature>
<evidence type="ECO:0000259" key="3">
    <source>
        <dbReference type="PROSITE" id="PS51645"/>
    </source>
</evidence>
<name>A0ABN9L780_9NEOB</name>